<evidence type="ECO:0000259" key="3">
    <source>
        <dbReference type="Pfam" id="PF01612"/>
    </source>
</evidence>
<dbReference type="GO" id="GO:0006139">
    <property type="term" value="P:nucleobase-containing compound metabolic process"/>
    <property type="evidence" value="ECO:0007669"/>
    <property type="project" value="InterPro"/>
</dbReference>
<evidence type="ECO:0000313" key="5">
    <source>
        <dbReference type="Proteomes" id="UP000827892"/>
    </source>
</evidence>
<feature type="transmembrane region" description="Helical" evidence="2">
    <location>
        <begin position="155"/>
        <end position="175"/>
    </location>
</feature>
<feature type="domain" description="3'-5' exonuclease" evidence="3">
    <location>
        <begin position="844"/>
        <end position="897"/>
    </location>
</feature>
<dbReference type="Pfam" id="PF01612">
    <property type="entry name" value="DNA_pol_A_exo1"/>
    <property type="match status" value="1"/>
</dbReference>
<dbReference type="InterPro" id="IPR012337">
    <property type="entry name" value="RNaseH-like_sf"/>
</dbReference>
<dbReference type="Proteomes" id="UP000827892">
    <property type="component" value="Chromosome II"/>
</dbReference>
<dbReference type="InterPro" id="IPR036397">
    <property type="entry name" value="RNaseH_sf"/>
</dbReference>
<accession>A0AAE9IW61</accession>
<feature type="compositionally biased region" description="Polar residues" evidence="1">
    <location>
        <begin position="816"/>
        <end position="826"/>
    </location>
</feature>
<protein>
    <recommendedName>
        <fullName evidence="3">3'-5' exonuclease domain-containing protein</fullName>
    </recommendedName>
</protein>
<feature type="compositionally biased region" description="Basic and acidic residues" evidence="1">
    <location>
        <begin position="333"/>
        <end position="362"/>
    </location>
</feature>
<feature type="region of interest" description="Disordered" evidence="1">
    <location>
        <begin position="812"/>
        <end position="835"/>
    </location>
</feature>
<evidence type="ECO:0000313" key="4">
    <source>
        <dbReference type="EMBL" id="ULU07687.1"/>
    </source>
</evidence>
<gene>
    <name evidence="4" type="ORF">L3Y34_019001</name>
</gene>
<feature type="region of interest" description="Disordered" evidence="1">
    <location>
        <begin position="331"/>
        <end position="380"/>
    </location>
</feature>
<keyword evidence="2" id="KW-0812">Transmembrane</keyword>
<keyword evidence="2" id="KW-0472">Membrane</keyword>
<dbReference type="PANTHER" id="PTHR47765:SF3">
    <property type="entry name" value="3'-5' EXONUCLEASE DOMAIN-CONTAINING PROTEIN"/>
    <property type="match status" value="1"/>
</dbReference>
<dbReference type="GO" id="GO:0008408">
    <property type="term" value="F:3'-5' exonuclease activity"/>
    <property type="evidence" value="ECO:0007669"/>
    <property type="project" value="InterPro"/>
</dbReference>
<dbReference type="SUPFAM" id="SSF53098">
    <property type="entry name" value="Ribonuclease H-like"/>
    <property type="match status" value="1"/>
</dbReference>
<feature type="compositionally biased region" description="Basic residues" evidence="1">
    <location>
        <begin position="363"/>
        <end position="376"/>
    </location>
</feature>
<keyword evidence="2" id="KW-1133">Transmembrane helix</keyword>
<dbReference type="AlphaFoldDB" id="A0AAE9IW61"/>
<dbReference type="InterPro" id="IPR002562">
    <property type="entry name" value="3'-5'_exonuclease_dom"/>
</dbReference>
<dbReference type="Gene3D" id="3.30.420.10">
    <property type="entry name" value="Ribonuclease H-like superfamily/Ribonuclease H"/>
    <property type="match status" value="1"/>
</dbReference>
<dbReference type="EMBL" id="CP090892">
    <property type="protein sequence ID" value="ULU07687.1"/>
    <property type="molecule type" value="Genomic_DNA"/>
</dbReference>
<sequence>MLVHQGTFDSNSNRINIFDIFENSPPSSTFSDSEPSLEKIIEEDAPSPKKKAELYQWLNTSYYGSMIRKVSSQTPYQPDYVRIEDSMTVPIFEKEEIDDHGAGMETNSLLNEHKVQIDPQLSSTAPGSRSSETYELCKSCTSRYTRHRTTRHARIIWLVLTTMALSISFFPYGLFSRAIPESGRSFMPLNNARKRHSAPKMRSAKRVYSGECERMTCDFMSSTNALNVLHNTVKNYEKDVLQFYMANERATSKFTGRFDFKQFAKKMFDPIETEVLGPLYVGMLGECHTWMHSHQKSRVGANGFPHSFVSVPELLLNMILAYQLPQQRFVPNDIKDTKKDEPGPSDRSRQEGNKSDGEEGGSRKKRRNSQAAKRGKNVTINPRVTLSDELSVKLLEEMLKIPLAAESKLWKTAKYVLCPSNSPHQMEVFGEIIAKNTEDGLISFNALNYFMHDQVLTQHFKNPATILHALYLGPLNAQTVEVFAANRSAEFRRSCREVLRVAVRASKDPMTFQHSAPINIDKQHPDRVKYRDFIETVKQLVKDLNGEYQGSSGIHVGWACAAIKKFGQKRYVDKTWRDENYYDLLWTVLAQRPHLKKFVVDVLEKNYGDYEAAKFWRRMQPYQMHPTVIFNQNVITDDPLQPTEEFLNFSPQVQQILMVSTEKEIRDLHKLLEYKVSREEVVYVGVDAEWSAYVSPSKATILQMAFYDLVYILDLESHQISPESYHLFLSYLFDTKEVVKIGFQFGEDLHQLRAGFRNCATLYRPNNVLCVGKLIMDLVEEVSKLNHAEEFKRDHLPFLIDDPTVMAIGKEDDTKSVPNESISNDSVGDLGEPKPVKEESVKQQLMNKGLSYLCEKFLGKPLDKTEQCSVWDRRPLRNLQLRYAAMDAYCMLMLYDKCSEVFSKMGFEVKEFLDKQSPIRISLPLLSEEKL</sequence>
<dbReference type="InterPro" id="IPR052408">
    <property type="entry name" value="Exonuclease_MUT-7-like"/>
</dbReference>
<organism evidence="4 5">
    <name type="scientific">Caenorhabditis briggsae</name>
    <dbReference type="NCBI Taxonomy" id="6238"/>
    <lineage>
        <taxon>Eukaryota</taxon>
        <taxon>Metazoa</taxon>
        <taxon>Ecdysozoa</taxon>
        <taxon>Nematoda</taxon>
        <taxon>Chromadorea</taxon>
        <taxon>Rhabditida</taxon>
        <taxon>Rhabditina</taxon>
        <taxon>Rhabditomorpha</taxon>
        <taxon>Rhabditoidea</taxon>
        <taxon>Rhabditidae</taxon>
        <taxon>Peloderinae</taxon>
        <taxon>Caenorhabditis</taxon>
    </lineage>
</organism>
<name>A0AAE9IW61_CAEBR</name>
<dbReference type="GO" id="GO:0003676">
    <property type="term" value="F:nucleic acid binding"/>
    <property type="evidence" value="ECO:0007669"/>
    <property type="project" value="InterPro"/>
</dbReference>
<proteinExistence type="predicted"/>
<evidence type="ECO:0000256" key="1">
    <source>
        <dbReference type="SAM" id="MobiDB-lite"/>
    </source>
</evidence>
<reference evidence="4 5" key="1">
    <citation type="submission" date="2022-05" db="EMBL/GenBank/DDBJ databases">
        <title>Chromosome-level reference genomes for two strains of Caenorhabditis briggsae: an improved platform for comparative genomics.</title>
        <authorList>
            <person name="Stevens L."/>
            <person name="Andersen E.C."/>
        </authorList>
    </citation>
    <scope>NUCLEOTIDE SEQUENCE [LARGE SCALE GENOMIC DNA]</scope>
    <source>
        <strain evidence="4">QX1410_ONT</strain>
        <tissue evidence="4">Whole-organism</tissue>
    </source>
</reference>
<evidence type="ECO:0000256" key="2">
    <source>
        <dbReference type="SAM" id="Phobius"/>
    </source>
</evidence>
<dbReference type="PANTHER" id="PTHR47765">
    <property type="entry name" value="3'-5' EXONUCLEASE DOMAIN-CONTAINING PROTEIN"/>
    <property type="match status" value="1"/>
</dbReference>